<reference evidence="2 3" key="1">
    <citation type="journal article" date="2007" name="Int. J. Syst. Evol. Microbiol.">
        <title>Marixanthomonas ophiurae gen. nov., sp. nov., a marine bacterium of the family Flavobacteriaceae isolated from a deep-sea brittle star.</title>
        <authorList>
            <person name="Romanenko L.A."/>
            <person name="Uchino M."/>
            <person name="Frolova G.M."/>
            <person name="Mikhailov V.V."/>
        </authorList>
    </citation>
    <scope>NUCLEOTIDE SEQUENCE [LARGE SCALE GENOMIC DNA]</scope>
    <source>
        <strain evidence="2 3">KMM 3046</strain>
    </source>
</reference>
<dbReference type="InterPro" id="IPR001466">
    <property type="entry name" value="Beta-lactam-related"/>
</dbReference>
<keyword evidence="3" id="KW-1185">Reference proteome</keyword>
<protein>
    <submittedName>
        <fullName evidence="2">Peptidase</fullName>
    </submittedName>
</protein>
<dbReference type="Proteomes" id="UP000261082">
    <property type="component" value="Unassembled WGS sequence"/>
</dbReference>
<evidence type="ECO:0000259" key="1">
    <source>
        <dbReference type="Pfam" id="PF00144"/>
    </source>
</evidence>
<dbReference type="EMBL" id="QVID01000001">
    <property type="protein sequence ID" value="RFN60294.1"/>
    <property type="molecule type" value="Genomic_DNA"/>
</dbReference>
<accession>A0A3E1QDX4</accession>
<dbReference type="RefSeq" id="WP_117159353.1">
    <property type="nucleotide sequence ID" value="NZ_QVID01000001.1"/>
</dbReference>
<gene>
    <name evidence="2" type="ORF">DZ858_09715</name>
</gene>
<evidence type="ECO:0000313" key="3">
    <source>
        <dbReference type="Proteomes" id="UP000261082"/>
    </source>
</evidence>
<dbReference type="Pfam" id="PF00144">
    <property type="entry name" value="Beta-lactamase"/>
    <property type="match status" value="1"/>
</dbReference>
<name>A0A3E1QDX4_9FLAO</name>
<dbReference type="PANTHER" id="PTHR46825">
    <property type="entry name" value="D-ALANYL-D-ALANINE-CARBOXYPEPTIDASE/ENDOPEPTIDASE AMPH"/>
    <property type="match status" value="1"/>
</dbReference>
<proteinExistence type="predicted"/>
<evidence type="ECO:0000313" key="2">
    <source>
        <dbReference type="EMBL" id="RFN60294.1"/>
    </source>
</evidence>
<dbReference type="InterPro" id="IPR050491">
    <property type="entry name" value="AmpC-like"/>
</dbReference>
<dbReference type="AlphaFoldDB" id="A0A3E1QDX4"/>
<feature type="domain" description="Beta-lactamase-related" evidence="1">
    <location>
        <begin position="43"/>
        <end position="327"/>
    </location>
</feature>
<organism evidence="2 3">
    <name type="scientific">Marixanthomonas ophiurae</name>
    <dbReference type="NCBI Taxonomy" id="387659"/>
    <lineage>
        <taxon>Bacteria</taxon>
        <taxon>Pseudomonadati</taxon>
        <taxon>Bacteroidota</taxon>
        <taxon>Flavobacteriia</taxon>
        <taxon>Flavobacteriales</taxon>
        <taxon>Flavobacteriaceae</taxon>
        <taxon>Marixanthomonas</taxon>
    </lineage>
</organism>
<dbReference type="SUPFAM" id="SSF56601">
    <property type="entry name" value="beta-lactamase/transpeptidase-like"/>
    <property type="match status" value="1"/>
</dbReference>
<comment type="caution">
    <text evidence="2">The sequence shown here is derived from an EMBL/GenBank/DDBJ whole genome shotgun (WGS) entry which is preliminary data.</text>
</comment>
<dbReference type="Gene3D" id="3.40.710.10">
    <property type="entry name" value="DD-peptidase/beta-lactamase superfamily"/>
    <property type="match status" value="1"/>
</dbReference>
<dbReference type="PANTHER" id="PTHR46825:SF7">
    <property type="entry name" value="D-ALANYL-D-ALANINE CARBOXYPEPTIDASE"/>
    <property type="match status" value="1"/>
</dbReference>
<dbReference type="InterPro" id="IPR012338">
    <property type="entry name" value="Beta-lactam/transpept-like"/>
</dbReference>
<sequence length="439" mass="49657">MKNTIISIILILWTTIGFSQSFNTQKLDSLLSLLGQNDKFMGSVAVSKDQKSIYQKSIGSASIDQNIKADKFTKYRIGSISKMFTATLVLKAVEEQKLKLNQTIETYFPNIKNSGKITIKNLLNHSSGVHDFTSEKDYLEWNTQNQSREDMLSKISNGKSVFEPNEKSNYSNSNYVLLTFILEDIYGIQFSELLNKKISAPLGLKNTYYGDKINVENGESNSYSYLGTWKLEPETNLSIPQGAGAIVSNPTDLNLFIEELFLGNIVSEKSLETMKTIENDYGFGMFKFSYLDELNFGHTGGIDGFRSFTIYFPKDKLAISMTSNGLNYSQKKILLSISNTFHNKSYELPEFHKIKITSEDLDKYLGTYSSKEIPPKFTITKEGNTLIAQVTGQPKFPLEVIDENVFTFTQAGVRLEFEPENKTMLIKQNGSEFLFTKNN</sequence>
<dbReference type="OrthoDB" id="9793489at2"/>